<dbReference type="EMBL" id="JACHJV010000001">
    <property type="protein sequence ID" value="MBB4923287.1"/>
    <property type="molecule type" value="Genomic_DNA"/>
</dbReference>
<evidence type="ECO:0000313" key="2">
    <source>
        <dbReference type="EMBL" id="MBB4923287.1"/>
    </source>
</evidence>
<feature type="region of interest" description="Disordered" evidence="1">
    <location>
        <begin position="556"/>
        <end position="575"/>
    </location>
</feature>
<proteinExistence type="predicted"/>
<sequence length="1303" mass="133795">MAGGLQGGGPADPDGALVAISAGAGHPLGYGFRVDALGTVLTADEVVAGQPDGAGLRVRTASGQWHEVAAAALTRCPELGLAWLTVDQAGGAAAGRPLPVTEAIPEAIPQAAGEAASEAISEAEPLVGTGAEGESAAEQGPLRLRRGQHVLVPGEPAAVGMVRGTGAALTAGPGAARLLSGVLLLELPPESVPAPGLPVLDPVTRVVVGLLAPGLRGLPAGLTGAIALGTARSLGPAALVELLARNAVAAPAYGRSLNLGGVLGLTSRQLMAASAGSGRIGDLAADRVERSDGLAGEEPAAALTVLVGEPGSGRSTELAALVVRRSQGVRPLPTLWLRGADLWAADRCLRAPLGRALAQLTEPAGPLAAGRAGRPQPPERSPQWAPEAAGGAAVDEAAVARVCAAGGRPLLVVLDGPEEAPGVLGASWWTATVQWLLAARVRLLVACRPESWERYAPQVEAAFAGDGGPEGGGAERARLHRLSPLSGSALVEAARRHELAVDQVHPTQQAVSPLLLRLAGELRAAGVDPAASASELYQGWLDLRCLRIAEQLAREADRPASHRKGSAVRAPDPVPAPGRVRRLAATVAGRVHEAARRMLGAGQGGLEWSAFDELFPSSGGWARAVLTDGLFVPAGDGYRLAHEQVADWLQGLHLDLDAALHLLLADGDGSGPRRPVPRHRVGAVEAALQILGQSRGASELDPWLQRLWRALTAPATAASSAAASTAVKEAVELDQERSWWAARLLACGLRASPEPTAHQELLQQLAERIVHAATDAGGFAALRQGPLAGAAHPLPVGAPIGPELARFGPEFWDALALPAESRWALLRSLSRADGPEQGFLSSAAGWLAASGAAVFPLLCRWFEDGRGLAARPGTTVADLAHDLLYAHRALAVDELTEALVAAAHPGADALLTVLAVEEPSALCRAVDRWSHDPRPERHVAAAVHALRTAPYATGAGLELLRYTALTLLAREAEPGLHGAALALLVRDPASRARYLPGALRAYAADDPFVGPTVLAVALATDTTAVLDAFEARLALPGGGAAAVLRVLADAAPGGGAVAPGALPDPATRLAGRLLRAWPERAELVAEYLNRRLVLGTAARGDLTALLGAPPGERPAAVRRAFALVLATPGPPTPPSQPSEGAVGDAPVADNQPDAPACGEALRGEFLDRLLVTERDPAVLAPALERLANSTARHDPQRARAMVRRIADAWAQGAGGPERWDALLVRCAGRAADFAQLLAEWPADSHPPTGGALLARMRVLLAQGRDPQYAAAEAERTAVRPVIAALPRAAGVPVPERGAAHGTL</sequence>
<protein>
    <recommendedName>
        <fullName evidence="4">Large Pro/Ala/Gly-rich protein</fullName>
    </recommendedName>
</protein>
<evidence type="ECO:0000256" key="1">
    <source>
        <dbReference type="SAM" id="MobiDB-lite"/>
    </source>
</evidence>
<accession>A0A7W7R0Q2</accession>
<name>A0A7W7R0Q2_KITKI</name>
<reference evidence="2 3" key="1">
    <citation type="submission" date="2020-08" db="EMBL/GenBank/DDBJ databases">
        <title>Sequencing the genomes of 1000 actinobacteria strains.</title>
        <authorList>
            <person name="Klenk H.-P."/>
        </authorList>
    </citation>
    <scope>NUCLEOTIDE SEQUENCE [LARGE SCALE GENOMIC DNA]</scope>
    <source>
        <strain evidence="2 3">DSM 41654</strain>
    </source>
</reference>
<organism evidence="2 3">
    <name type="scientific">Kitasatospora kifunensis</name>
    <name type="common">Streptomyces kifunensis</name>
    <dbReference type="NCBI Taxonomy" id="58351"/>
    <lineage>
        <taxon>Bacteria</taxon>
        <taxon>Bacillati</taxon>
        <taxon>Actinomycetota</taxon>
        <taxon>Actinomycetes</taxon>
        <taxon>Kitasatosporales</taxon>
        <taxon>Streptomycetaceae</taxon>
        <taxon>Kitasatospora</taxon>
    </lineage>
</organism>
<evidence type="ECO:0000313" key="3">
    <source>
        <dbReference type="Proteomes" id="UP000540506"/>
    </source>
</evidence>
<dbReference type="RefSeq" id="WP_184935326.1">
    <property type="nucleotide sequence ID" value="NZ_JACHJV010000001.1"/>
</dbReference>
<evidence type="ECO:0008006" key="4">
    <source>
        <dbReference type="Google" id="ProtNLM"/>
    </source>
</evidence>
<dbReference type="Proteomes" id="UP000540506">
    <property type="component" value="Unassembled WGS sequence"/>
</dbReference>
<feature type="region of interest" description="Disordered" evidence="1">
    <location>
        <begin position="366"/>
        <end position="390"/>
    </location>
</feature>
<feature type="region of interest" description="Disordered" evidence="1">
    <location>
        <begin position="1127"/>
        <end position="1151"/>
    </location>
</feature>
<comment type="caution">
    <text evidence="2">The sequence shown here is derived from an EMBL/GenBank/DDBJ whole genome shotgun (WGS) entry which is preliminary data.</text>
</comment>
<gene>
    <name evidence="2" type="ORF">FHR34_002280</name>
</gene>
<keyword evidence="3" id="KW-1185">Reference proteome</keyword>